<evidence type="ECO:0000313" key="4">
    <source>
        <dbReference type="WBParaSite" id="TCNE_0001690201-mRNA-1"/>
    </source>
</evidence>
<feature type="region of interest" description="Disordered" evidence="1">
    <location>
        <begin position="255"/>
        <end position="282"/>
    </location>
</feature>
<organism evidence="3 4">
    <name type="scientific">Toxocara canis</name>
    <name type="common">Canine roundworm</name>
    <dbReference type="NCBI Taxonomy" id="6265"/>
    <lineage>
        <taxon>Eukaryota</taxon>
        <taxon>Metazoa</taxon>
        <taxon>Ecdysozoa</taxon>
        <taxon>Nematoda</taxon>
        <taxon>Chromadorea</taxon>
        <taxon>Rhabditida</taxon>
        <taxon>Spirurina</taxon>
        <taxon>Ascaridomorpha</taxon>
        <taxon>Ascaridoidea</taxon>
        <taxon>Toxocaridae</taxon>
        <taxon>Toxocara</taxon>
    </lineage>
</organism>
<feature type="compositionally biased region" description="Basic residues" evidence="1">
    <location>
        <begin position="273"/>
        <end position="282"/>
    </location>
</feature>
<gene>
    <name evidence="2" type="ORF">TCNE_LOCUS16901</name>
</gene>
<accession>A0A183V831</accession>
<dbReference type="AlphaFoldDB" id="A0A183V831"/>
<dbReference type="WBParaSite" id="TCNE_0001690201-mRNA-1">
    <property type="protein sequence ID" value="TCNE_0001690201-mRNA-1"/>
    <property type="gene ID" value="TCNE_0001690201"/>
</dbReference>
<dbReference type="Proteomes" id="UP000050794">
    <property type="component" value="Unassembled WGS sequence"/>
</dbReference>
<evidence type="ECO:0000256" key="1">
    <source>
        <dbReference type="SAM" id="MobiDB-lite"/>
    </source>
</evidence>
<evidence type="ECO:0000313" key="3">
    <source>
        <dbReference type="Proteomes" id="UP000050794"/>
    </source>
</evidence>
<proteinExistence type="predicted"/>
<reference evidence="2 3" key="2">
    <citation type="submission" date="2018-11" db="EMBL/GenBank/DDBJ databases">
        <authorList>
            <consortium name="Pathogen Informatics"/>
        </authorList>
    </citation>
    <scope>NUCLEOTIDE SEQUENCE [LARGE SCALE GENOMIC DNA]</scope>
</reference>
<keyword evidence="3" id="KW-1185">Reference proteome</keyword>
<name>A0A183V831_TOXCA</name>
<protein>
    <submittedName>
        <fullName evidence="4">Plastocyanin-like domain-containing protein</fullName>
    </submittedName>
</protein>
<evidence type="ECO:0000313" key="2">
    <source>
        <dbReference type="EMBL" id="VDM48222.1"/>
    </source>
</evidence>
<reference evidence="4" key="1">
    <citation type="submission" date="2016-06" db="UniProtKB">
        <authorList>
            <consortium name="WormBaseParasite"/>
        </authorList>
    </citation>
    <scope>IDENTIFICATION</scope>
</reference>
<dbReference type="EMBL" id="UYWY01023985">
    <property type="protein sequence ID" value="VDM48222.1"/>
    <property type="molecule type" value="Genomic_DNA"/>
</dbReference>
<sequence>MFWRRQIAHGEDFGLINEFRKITTLHLQNPARFEDETEHMRSPHPFHDPAVALLLLRVTFSVPPIYGHVLEWNDEEVSAVNRMEVTPSIIEPGALLDLRRLRPSGAWYVNSPGGVLQLFAVGTLVNEDEVRIVVNGSNVPYNVSTFLNSNKGVTLTTRQIVIYYPGQLHRDTNVLFYVRDINLRQTECGDPLVITDANSEVPALFSNNASLDSECAITIISRTEAAIDLYTITFTQLSTTSEPDWYLRLIKQRRSQRSEGDDTVESLWPRKTSPAKRAKTAD</sequence>